<proteinExistence type="predicted"/>
<protein>
    <submittedName>
        <fullName evidence="1">Uncharacterized protein</fullName>
    </submittedName>
</protein>
<dbReference type="EMBL" id="AP026966">
    <property type="protein sequence ID" value="BDT59546.1"/>
    <property type="molecule type" value="Genomic_DNA"/>
</dbReference>
<evidence type="ECO:0000313" key="1">
    <source>
        <dbReference type="EMBL" id="BDT59546.1"/>
    </source>
</evidence>
<gene>
    <name evidence="1" type="ORF">MasN3_30400</name>
</gene>
<organism evidence="1 2">
    <name type="scientific">Massilia varians</name>
    <dbReference type="NCBI Taxonomy" id="457921"/>
    <lineage>
        <taxon>Bacteria</taxon>
        <taxon>Pseudomonadati</taxon>
        <taxon>Pseudomonadota</taxon>
        <taxon>Betaproteobacteria</taxon>
        <taxon>Burkholderiales</taxon>
        <taxon>Oxalobacteraceae</taxon>
        <taxon>Telluria group</taxon>
        <taxon>Massilia</taxon>
    </lineage>
</organism>
<accession>A0ABN6TH70</accession>
<name>A0ABN6TH70_9BURK</name>
<evidence type="ECO:0000313" key="2">
    <source>
        <dbReference type="Proteomes" id="UP001163336"/>
    </source>
</evidence>
<sequence>MIPYTFNDIEVGARLVEALVRQATSLRGMPITYGDLLTLARSLHPKDAVLGRTVPVGIGPKLLFVEDFCALNGYPNLACLAAHKDSLPRPGYRGDWEADRRAVAAFDWSAAEAPLAAYVEAMRAKVPARFKPRKERPADVAWYAYYNSHRTACEQLGPEDKQEIINQMMAGLDPETALARVLAAKQERGALS</sequence>
<reference evidence="1" key="1">
    <citation type="submission" date="2022-11" db="EMBL/GenBank/DDBJ databases">
        <title>Isolation and characterization of PLA-degrading bacterium Massilia sp. from Antarctic soil.</title>
        <authorList>
            <person name="Sato K."/>
            <person name="Gomez-Fuentes C."/>
            <person name="Ahmad S.A."/>
            <person name="Zulkharnain A."/>
        </authorList>
    </citation>
    <scope>NUCLEOTIDE SEQUENCE</scope>
    <source>
        <strain evidence="1">N-3</strain>
    </source>
</reference>
<keyword evidence="2" id="KW-1185">Reference proteome</keyword>
<dbReference type="RefSeq" id="WP_281908287.1">
    <property type="nucleotide sequence ID" value="NZ_AP026966.1"/>
</dbReference>
<dbReference type="Proteomes" id="UP001163336">
    <property type="component" value="Chromosome"/>
</dbReference>